<dbReference type="InterPro" id="IPR021451">
    <property type="entry name" value="DUF3102"/>
</dbReference>
<dbReference type="EMBL" id="CM001441">
    <property type="protein sequence ID" value="EHQ89836.1"/>
    <property type="molecule type" value="Genomic_DNA"/>
</dbReference>
<dbReference type="Proteomes" id="UP000005104">
    <property type="component" value="Chromosome"/>
</dbReference>
<protein>
    <recommendedName>
        <fullName evidence="5">DUF3102 domain-containing protein</fullName>
    </recommendedName>
</protein>
<sequence>MTSMTERTPGIIADEINIINHRTGTTLLANAMEIGRCLKEAKALVRYGEWGKWLAESVRYSQRSAGRLIQLYEAYGASPDLESNPNWPALSNLTYTNALILLDVPEELRADFIAHNDVGNMSSRELKRAVGAAGADGEKEHTPSLQKIDQALQKIADLEKALNTMIAKISDLADQVRSLEQRVEEAASKFRTGRTRAAGKEASSGKSQKEAPAAAQSVQTARLPISQAGAESHPASETTEPAAPEAAPVRPAAPEAAPAKARSAGQRSSAPVLVASDFTVPEFPNFTATGFENADPEYYIRQAESLFEFHRGNIHRSFDQLKLLLTVLARKDKEMKERLRKQLKSFLENMAKIISQWPPAIKMT</sequence>
<dbReference type="STRING" id="768710.DesyoDRAFT_2785"/>
<feature type="compositionally biased region" description="Low complexity" evidence="2">
    <location>
        <begin position="235"/>
        <end position="264"/>
    </location>
</feature>
<dbReference type="Pfam" id="PF11300">
    <property type="entry name" value="DUF3102"/>
    <property type="match status" value="1"/>
</dbReference>
<evidence type="ECO:0000313" key="4">
    <source>
        <dbReference type="Proteomes" id="UP000005104"/>
    </source>
</evidence>
<evidence type="ECO:0000256" key="2">
    <source>
        <dbReference type="SAM" id="MobiDB-lite"/>
    </source>
</evidence>
<accession>H5Y4V0</accession>
<dbReference type="RefSeq" id="WP_007783946.1">
    <property type="nucleotide sequence ID" value="NZ_CM001441.1"/>
</dbReference>
<keyword evidence="4" id="KW-1185">Reference proteome</keyword>
<evidence type="ECO:0000256" key="1">
    <source>
        <dbReference type="SAM" id="Coils"/>
    </source>
</evidence>
<evidence type="ECO:0000313" key="3">
    <source>
        <dbReference type="EMBL" id="EHQ89836.1"/>
    </source>
</evidence>
<proteinExistence type="predicted"/>
<keyword evidence="1" id="KW-0175">Coiled coil</keyword>
<name>H5Y4V0_9FIRM</name>
<dbReference type="OrthoDB" id="2200242at2"/>
<dbReference type="HOGENOM" id="CLU_062996_0_0_9"/>
<reference evidence="3 4" key="1">
    <citation type="submission" date="2011-11" db="EMBL/GenBank/DDBJ databases">
        <title>The Noncontiguous Finished genome of Desulfosporosinus youngiae DSM 17734.</title>
        <authorList>
            <consortium name="US DOE Joint Genome Institute (JGI-PGF)"/>
            <person name="Lucas S."/>
            <person name="Han J."/>
            <person name="Lapidus A."/>
            <person name="Cheng J.-F."/>
            <person name="Goodwin L."/>
            <person name="Pitluck S."/>
            <person name="Peters L."/>
            <person name="Ovchinnikova G."/>
            <person name="Lu M."/>
            <person name="Land M.L."/>
            <person name="Hauser L."/>
            <person name="Pester M."/>
            <person name="Spring S."/>
            <person name="Ollivier B."/>
            <person name="Rattei T."/>
            <person name="Klenk H.-P."/>
            <person name="Wagner M."/>
            <person name="Loy A."/>
            <person name="Woyke T.J."/>
        </authorList>
    </citation>
    <scope>NUCLEOTIDE SEQUENCE [LARGE SCALE GENOMIC DNA]</scope>
    <source>
        <strain evidence="3 4">DSM 17734</strain>
    </source>
</reference>
<dbReference type="AlphaFoldDB" id="H5Y4V0"/>
<gene>
    <name evidence="3" type="ORF">DesyoDRAFT_2785</name>
</gene>
<dbReference type="eggNOG" id="COG3170">
    <property type="taxonomic scope" value="Bacteria"/>
</dbReference>
<feature type="region of interest" description="Disordered" evidence="2">
    <location>
        <begin position="186"/>
        <end position="268"/>
    </location>
</feature>
<evidence type="ECO:0008006" key="5">
    <source>
        <dbReference type="Google" id="ProtNLM"/>
    </source>
</evidence>
<feature type="coiled-coil region" evidence="1">
    <location>
        <begin position="329"/>
        <end position="356"/>
    </location>
</feature>
<organism evidence="3 4">
    <name type="scientific">Desulfosporosinus youngiae DSM 17734</name>
    <dbReference type="NCBI Taxonomy" id="768710"/>
    <lineage>
        <taxon>Bacteria</taxon>
        <taxon>Bacillati</taxon>
        <taxon>Bacillota</taxon>
        <taxon>Clostridia</taxon>
        <taxon>Eubacteriales</taxon>
        <taxon>Desulfitobacteriaceae</taxon>
        <taxon>Desulfosporosinus</taxon>
    </lineage>
</organism>